<dbReference type="Pfam" id="PF05960">
    <property type="entry name" value="DUF885"/>
    <property type="match status" value="1"/>
</dbReference>
<accession>A0AAE0T660</accession>
<reference evidence="1" key="2">
    <citation type="journal article" date="2021" name="Genome Biol. Evol.">
        <title>Developing a high-quality reference genome for a parasitic bivalve with doubly uniparental inheritance (Bivalvia: Unionida).</title>
        <authorList>
            <person name="Smith C.H."/>
        </authorList>
    </citation>
    <scope>NUCLEOTIDE SEQUENCE</scope>
    <source>
        <strain evidence="1">CHS0354</strain>
        <tissue evidence="1">Mantle</tissue>
    </source>
</reference>
<dbReference type="PANTHER" id="PTHR33361">
    <property type="entry name" value="GLR0591 PROTEIN"/>
    <property type="match status" value="1"/>
</dbReference>
<evidence type="ECO:0000313" key="1">
    <source>
        <dbReference type="EMBL" id="KAK3604461.1"/>
    </source>
</evidence>
<organism evidence="1 2">
    <name type="scientific">Potamilus streckersoni</name>
    <dbReference type="NCBI Taxonomy" id="2493646"/>
    <lineage>
        <taxon>Eukaryota</taxon>
        <taxon>Metazoa</taxon>
        <taxon>Spiralia</taxon>
        <taxon>Lophotrochozoa</taxon>
        <taxon>Mollusca</taxon>
        <taxon>Bivalvia</taxon>
        <taxon>Autobranchia</taxon>
        <taxon>Heteroconchia</taxon>
        <taxon>Palaeoheterodonta</taxon>
        <taxon>Unionida</taxon>
        <taxon>Unionoidea</taxon>
        <taxon>Unionidae</taxon>
        <taxon>Ambleminae</taxon>
        <taxon>Lampsilini</taxon>
        <taxon>Potamilus</taxon>
    </lineage>
</organism>
<protein>
    <recommendedName>
        <fullName evidence="3">DUF885 domain-containing protein</fullName>
    </recommendedName>
</protein>
<evidence type="ECO:0008006" key="3">
    <source>
        <dbReference type="Google" id="ProtNLM"/>
    </source>
</evidence>
<keyword evidence="2" id="KW-1185">Reference proteome</keyword>
<comment type="caution">
    <text evidence="1">The sequence shown here is derived from an EMBL/GenBank/DDBJ whole genome shotgun (WGS) entry which is preliminary data.</text>
</comment>
<reference evidence="1" key="1">
    <citation type="journal article" date="2021" name="Genome Biol. Evol.">
        <title>A High-Quality Reference Genome for a Parasitic Bivalve with Doubly Uniparental Inheritance (Bivalvia: Unionida).</title>
        <authorList>
            <person name="Smith C.H."/>
        </authorList>
    </citation>
    <scope>NUCLEOTIDE SEQUENCE</scope>
    <source>
        <strain evidence="1">CHS0354</strain>
    </source>
</reference>
<dbReference type="Proteomes" id="UP001195483">
    <property type="component" value="Unassembled WGS sequence"/>
</dbReference>
<dbReference type="PANTHER" id="PTHR33361:SF2">
    <property type="entry name" value="DUF885 DOMAIN-CONTAINING PROTEIN"/>
    <property type="match status" value="1"/>
</dbReference>
<evidence type="ECO:0000313" key="2">
    <source>
        <dbReference type="Proteomes" id="UP001195483"/>
    </source>
</evidence>
<dbReference type="EMBL" id="JAEAOA010000970">
    <property type="protein sequence ID" value="KAK3604461.1"/>
    <property type="molecule type" value="Genomic_DNA"/>
</dbReference>
<reference evidence="1" key="3">
    <citation type="submission" date="2023-05" db="EMBL/GenBank/DDBJ databases">
        <authorList>
            <person name="Smith C.H."/>
        </authorList>
    </citation>
    <scope>NUCLEOTIDE SEQUENCE</scope>
    <source>
        <strain evidence="1">CHS0354</strain>
        <tissue evidence="1">Mantle</tissue>
    </source>
</reference>
<proteinExistence type="predicted"/>
<dbReference type="AlphaFoldDB" id="A0AAE0T660"/>
<name>A0AAE0T660_9BIVA</name>
<gene>
    <name evidence="1" type="ORF">CHS0354_015635</name>
</gene>
<sequence>MFFGVWVPSSPTSQDFENYISRMHLVQRQVDEIIESLKLAVQLNRTLHNVSVAKVPGQIDVKLFQDPRESPSYKHFNYKLAISSIPDDVRDDIRSRGIKAVESYINAFRKLKNYIINEYMPNTRKSYGVMEWDPTDNYYRACLRWHLSLNITPEEVHDIGLKEVERISGNMSEIVKKLGFSGSVKGFFKSLLNDSRFYSNDSEHILQLVKKIVFERIEPKLSSYFKDIPKVPLSVQKSGVDDLTASYKSASKDEPGILFINLFRPLEVSTFALMPICLHEAIPGHHLQHIYTMNASLPEFRKKSILLFYNIPNWFPFYSAFQEGWGLYSEYLGEEMGLYENDYEMMGRYSFEILRAARMVVDTGIHYYGWSRDKAIEYMTNYTNLGPGTITNEIDRYITWPGQAPAYKIGEIKIKELRKKAEERLGPAFDIREFHYVVLENAKIPLSVLETLVNRWIKKKCLKKHHTRRINLF</sequence>
<dbReference type="InterPro" id="IPR010281">
    <property type="entry name" value="DUF885"/>
</dbReference>